<evidence type="ECO:0000256" key="1">
    <source>
        <dbReference type="ARBA" id="ARBA00022670"/>
    </source>
</evidence>
<feature type="domain" description="Creatinase N-terminal" evidence="6">
    <location>
        <begin position="5"/>
        <end position="141"/>
    </location>
</feature>
<feature type="domain" description="Peptidase M24" evidence="5">
    <location>
        <begin position="148"/>
        <end position="351"/>
    </location>
</feature>
<dbReference type="PANTHER" id="PTHR46112">
    <property type="entry name" value="AMINOPEPTIDASE"/>
    <property type="match status" value="1"/>
</dbReference>
<dbReference type="Pfam" id="PF00557">
    <property type="entry name" value="Peptidase_M24"/>
    <property type="match status" value="1"/>
</dbReference>
<dbReference type="GO" id="GO:0004177">
    <property type="term" value="F:aminopeptidase activity"/>
    <property type="evidence" value="ECO:0007669"/>
    <property type="project" value="UniProtKB-ARBA"/>
</dbReference>
<dbReference type="PANTHER" id="PTHR46112:SF3">
    <property type="entry name" value="AMINOPEPTIDASE YPDF"/>
    <property type="match status" value="1"/>
</dbReference>
<dbReference type="GO" id="GO:0008235">
    <property type="term" value="F:metalloexopeptidase activity"/>
    <property type="evidence" value="ECO:0007669"/>
    <property type="project" value="UniProtKB-ARBA"/>
</dbReference>
<dbReference type="PROSITE" id="PS00491">
    <property type="entry name" value="PROLINE_PEPTIDASE"/>
    <property type="match status" value="1"/>
</dbReference>
<dbReference type="SUPFAM" id="SSF53092">
    <property type="entry name" value="Creatinase/prolidase N-terminal domain"/>
    <property type="match status" value="1"/>
</dbReference>
<dbReference type="InterPro" id="IPR001714">
    <property type="entry name" value="Pept_M24_MAP"/>
</dbReference>
<evidence type="ECO:0000256" key="4">
    <source>
        <dbReference type="ARBA" id="ARBA00023049"/>
    </source>
</evidence>
<dbReference type="PRINTS" id="PR00599">
    <property type="entry name" value="MAPEPTIDASE"/>
</dbReference>
<name>A0A484HLT6_9BACT</name>
<dbReference type="Gene3D" id="3.40.350.10">
    <property type="entry name" value="Creatinase/prolidase N-terminal domain"/>
    <property type="match status" value="1"/>
</dbReference>
<reference evidence="7" key="1">
    <citation type="submission" date="2019-01" db="EMBL/GenBank/DDBJ databases">
        <authorList>
            <consortium name="Genoscope - CEA"/>
            <person name="William W."/>
        </authorList>
    </citation>
    <scope>NUCLEOTIDE SEQUENCE</scope>
    <source>
        <strain evidence="7">CR-1</strain>
    </source>
</reference>
<evidence type="ECO:0008006" key="8">
    <source>
        <dbReference type="Google" id="ProtNLM"/>
    </source>
</evidence>
<organism evidence="7">
    <name type="scientific">uncultured Desulfobacteraceae bacterium</name>
    <dbReference type="NCBI Taxonomy" id="218296"/>
    <lineage>
        <taxon>Bacteria</taxon>
        <taxon>Pseudomonadati</taxon>
        <taxon>Thermodesulfobacteriota</taxon>
        <taxon>Desulfobacteria</taxon>
        <taxon>Desulfobacterales</taxon>
        <taxon>Desulfobacteraceae</taxon>
        <taxon>environmental samples</taxon>
    </lineage>
</organism>
<dbReference type="GO" id="GO:0006508">
    <property type="term" value="P:proteolysis"/>
    <property type="evidence" value="ECO:0007669"/>
    <property type="project" value="UniProtKB-KW"/>
</dbReference>
<evidence type="ECO:0000313" key="7">
    <source>
        <dbReference type="EMBL" id="VEN75395.1"/>
    </source>
</evidence>
<gene>
    <name evidence="7" type="ORF">EPICR_80088</name>
</gene>
<evidence type="ECO:0000256" key="2">
    <source>
        <dbReference type="ARBA" id="ARBA00022723"/>
    </source>
</evidence>
<dbReference type="InterPro" id="IPR001131">
    <property type="entry name" value="Peptidase_M24B_aminopep-P_CS"/>
</dbReference>
<dbReference type="GO" id="GO:0046872">
    <property type="term" value="F:metal ion binding"/>
    <property type="evidence" value="ECO:0007669"/>
    <property type="project" value="UniProtKB-KW"/>
</dbReference>
<dbReference type="InterPro" id="IPR050659">
    <property type="entry name" value="Peptidase_M24B"/>
</dbReference>
<dbReference type="InterPro" id="IPR029149">
    <property type="entry name" value="Creatin/AminoP/Spt16_N"/>
</dbReference>
<keyword evidence="3" id="KW-0378">Hydrolase</keyword>
<keyword evidence="4" id="KW-0482">Metalloprotease</keyword>
<dbReference type="Gene3D" id="3.90.230.10">
    <property type="entry name" value="Creatinase/methionine aminopeptidase superfamily"/>
    <property type="match status" value="1"/>
</dbReference>
<dbReference type="InterPro" id="IPR000587">
    <property type="entry name" value="Creatinase_N"/>
</dbReference>
<evidence type="ECO:0000259" key="6">
    <source>
        <dbReference type="Pfam" id="PF01321"/>
    </source>
</evidence>
<dbReference type="InterPro" id="IPR036005">
    <property type="entry name" value="Creatinase/aminopeptidase-like"/>
</dbReference>
<sequence>MIEKRIESIREKIAKKGLDGLMVSVEENRRYLSGFTGEDGQFDETAGVLFITPDRLLLATDSRYGLQAENEAPLFEVLEYPKGLAREFPEIVKKLGAGRLGFESVRMSVFLLSELEKKLEEARVSARMIPMEGMAESLRVIKSEDEIEKIKKSLACAEAAFPKTRALLSPGTSEQEAAWLMEKAMRESGADSLSFPVIAAAGANSALPHAIPGREKIGKGRPLLFDWGARVDGYCSDISRTVFMSGADDLFKRVYRTVYEAQRRAVSAIRPGVSGREVDAAARGFIEDSEFKGRFGHGLGHGVGLAVHEEPRISPLKDVILEPGMVFTVEPGIYIPGRGGVRIENMARVTEDGVEELNRLEVEAC</sequence>
<dbReference type="EMBL" id="CAACVI010000051">
    <property type="protein sequence ID" value="VEN75395.1"/>
    <property type="molecule type" value="Genomic_DNA"/>
</dbReference>
<protein>
    <recommendedName>
        <fullName evidence="8">Peptidase M24</fullName>
    </recommendedName>
</protein>
<accession>A0A484HLT6</accession>
<dbReference type="SUPFAM" id="SSF55920">
    <property type="entry name" value="Creatinase/aminopeptidase"/>
    <property type="match status" value="1"/>
</dbReference>
<keyword evidence="1" id="KW-0645">Protease</keyword>
<evidence type="ECO:0000256" key="3">
    <source>
        <dbReference type="ARBA" id="ARBA00022801"/>
    </source>
</evidence>
<dbReference type="AlphaFoldDB" id="A0A484HLT6"/>
<proteinExistence type="predicted"/>
<dbReference type="InterPro" id="IPR000994">
    <property type="entry name" value="Pept_M24"/>
</dbReference>
<keyword evidence="2" id="KW-0479">Metal-binding</keyword>
<evidence type="ECO:0000259" key="5">
    <source>
        <dbReference type="Pfam" id="PF00557"/>
    </source>
</evidence>
<dbReference type="Pfam" id="PF01321">
    <property type="entry name" value="Creatinase_N"/>
    <property type="match status" value="1"/>
</dbReference>